<reference evidence="5" key="1">
    <citation type="submission" date="2021-06" db="EMBL/GenBank/DDBJ databases">
        <authorList>
            <person name="Huq M.A."/>
        </authorList>
    </citation>
    <scope>NUCLEOTIDE SEQUENCE</scope>
    <source>
        <strain evidence="5">MAH-26</strain>
    </source>
</reference>
<dbReference type="SMART" id="SM00354">
    <property type="entry name" value="HTH_LACI"/>
    <property type="match status" value="1"/>
</dbReference>
<dbReference type="CDD" id="cd19977">
    <property type="entry name" value="PBP1_EndR-like"/>
    <property type="match status" value="1"/>
</dbReference>
<keyword evidence="3" id="KW-0804">Transcription</keyword>
<evidence type="ECO:0000313" key="5">
    <source>
        <dbReference type="EMBL" id="MBV4358338.1"/>
    </source>
</evidence>
<evidence type="ECO:0000256" key="1">
    <source>
        <dbReference type="ARBA" id="ARBA00023015"/>
    </source>
</evidence>
<evidence type="ECO:0000256" key="2">
    <source>
        <dbReference type="ARBA" id="ARBA00023125"/>
    </source>
</evidence>
<dbReference type="GO" id="GO:0003700">
    <property type="term" value="F:DNA-binding transcription factor activity"/>
    <property type="evidence" value="ECO:0007669"/>
    <property type="project" value="TreeGrafter"/>
</dbReference>
<dbReference type="Pfam" id="PF13377">
    <property type="entry name" value="Peripla_BP_3"/>
    <property type="match status" value="1"/>
</dbReference>
<dbReference type="AlphaFoldDB" id="A0A9E2W570"/>
<dbReference type="GO" id="GO:0000976">
    <property type="term" value="F:transcription cis-regulatory region binding"/>
    <property type="evidence" value="ECO:0007669"/>
    <property type="project" value="TreeGrafter"/>
</dbReference>
<dbReference type="InterPro" id="IPR000843">
    <property type="entry name" value="HTH_LacI"/>
</dbReference>
<dbReference type="InterPro" id="IPR046335">
    <property type="entry name" value="LacI/GalR-like_sensor"/>
</dbReference>
<dbReference type="EMBL" id="JAHSPG010000011">
    <property type="protein sequence ID" value="MBV4358338.1"/>
    <property type="molecule type" value="Genomic_DNA"/>
</dbReference>
<accession>A0A9E2W570</accession>
<keyword evidence="2" id="KW-0238">DNA-binding</keyword>
<dbReference type="Proteomes" id="UP000812270">
    <property type="component" value="Unassembled WGS sequence"/>
</dbReference>
<organism evidence="5 6">
    <name type="scientific">Pinibacter aurantiacus</name>
    <dbReference type="NCBI Taxonomy" id="2851599"/>
    <lineage>
        <taxon>Bacteria</taxon>
        <taxon>Pseudomonadati</taxon>
        <taxon>Bacteroidota</taxon>
        <taxon>Chitinophagia</taxon>
        <taxon>Chitinophagales</taxon>
        <taxon>Chitinophagaceae</taxon>
        <taxon>Pinibacter</taxon>
    </lineage>
</organism>
<sequence length="343" mass="38256">MKKISIKDIARMTGTSPTTVSFVLNGKGRTSDALTKKILATAKKEGYQPNQIAVSLRTGQSKVIGLIVENMGGSFFGAISKELESEAKKYGYRIVYCSSENNIRKGREMMEMLAHQQVDGYIITPTAGLEKDVMKLMTSKKPVVLMDSYYPGLDIPYVLVDNFNGIKQGIDHLLEAGYENIGFVTVDLDLIQMKERLSGYTETLKFHNIKPDKKLVLTLPYDSTKEEMVNEISSFIRKNKNMDAIFFATNYLGIAGLQSLSNMRYKVPEDLAMISFDDHEIFSLFAPGITTVQQPTEEIARAAMNLLLTQLGKKESNLITNKIQIPANLVKRNSVKKGKTLNA</sequence>
<dbReference type="CDD" id="cd01392">
    <property type="entry name" value="HTH_LacI"/>
    <property type="match status" value="1"/>
</dbReference>
<name>A0A9E2W570_9BACT</name>
<dbReference type="RefSeq" id="WP_217792007.1">
    <property type="nucleotide sequence ID" value="NZ_JAHSPG010000011.1"/>
</dbReference>
<comment type="caution">
    <text evidence="5">The sequence shown here is derived from an EMBL/GenBank/DDBJ whole genome shotgun (WGS) entry which is preliminary data.</text>
</comment>
<gene>
    <name evidence="5" type="ORF">KTO63_14330</name>
</gene>
<evidence type="ECO:0000313" key="6">
    <source>
        <dbReference type="Proteomes" id="UP000812270"/>
    </source>
</evidence>
<protein>
    <submittedName>
        <fullName evidence="5">Substrate-binding domain-containing protein</fullName>
    </submittedName>
</protein>
<keyword evidence="6" id="KW-1185">Reference proteome</keyword>
<dbReference type="PANTHER" id="PTHR30146">
    <property type="entry name" value="LACI-RELATED TRANSCRIPTIONAL REPRESSOR"/>
    <property type="match status" value="1"/>
</dbReference>
<feature type="domain" description="HTH lacI-type" evidence="4">
    <location>
        <begin position="4"/>
        <end position="58"/>
    </location>
</feature>
<dbReference type="PANTHER" id="PTHR30146:SF109">
    <property type="entry name" value="HTH-TYPE TRANSCRIPTIONAL REGULATOR GALS"/>
    <property type="match status" value="1"/>
</dbReference>
<keyword evidence="1" id="KW-0805">Transcription regulation</keyword>
<dbReference type="Pfam" id="PF00356">
    <property type="entry name" value="LacI"/>
    <property type="match status" value="1"/>
</dbReference>
<proteinExistence type="predicted"/>
<evidence type="ECO:0000256" key="3">
    <source>
        <dbReference type="ARBA" id="ARBA00023163"/>
    </source>
</evidence>
<dbReference type="PROSITE" id="PS50932">
    <property type="entry name" value="HTH_LACI_2"/>
    <property type="match status" value="1"/>
</dbReference>
<evidence type="ECO:0000259" key="4">
    <source>
        <dbReference type="PROSITE" id="PS50932"/>
    </source>
</evidence>